<keyword evidence="6" id="KW-1185">Reference proteome</keyword>
<dbReference type="PANTHER" id="PTHR45632:SF3">
    <property type="entry name" value="KELCH-LIKE PROTEIN 32"/>
    <property type="match status" value="1"/>
</dbReference>
<dbReference type="PANTHER" id="PTHR45632">
    <property type="entry name" value="LD33804P"/>
    <property type="match status" value="1"/>
</dbReference>
<gene>
    <name evidence="5" type="ORF">CYMTET_22885</name>
</gene>
<dbReference type="Proteomes" id="UP001190700">
    <property type="component" value="Unassembled WGS sequence"/>
</dbReference>
<dbReference type="EMBL" id="LGRX02011710">
    <property type="protein sequence ID" value="KAK3268618.1"/>
    <property type="molecule type" value="Genomic_DNA"/>
</dbReference>
<dbReference type="InterPro" id="IPR006652">
    <property type="entry name" value="Kelch_1"/>
</dbReference>
<dbReference type="InterPro" id="IPR015915">
    <property type="entry name" value="Kelch-typ_b-propeller"/>
</dbReference>
<dbReference type="SMART" id="SM00612">
    <property type="entry name" value="Kelch"/>
    <property type="match status" value="4"/>
</dbReference>
<evidence type="ECO:0000259" key="4">
    <source>
        <dbReference type="PROSITE" id="PS50157"/>
    </source>
</evidence>
<keyword evidence="2" id="KW-0677">Repeat</keyword>
<reference evidence="5 6" key="1">
    <citation type="journal article" date="2015" name="Genome Biol. Evol.">
        <title>Comparative Genomics of a Bacterivorous Green Alga Reveals Evolutionary Causalities and Consequences of Phago-Mixotrophic Mode of Nutrition.</title>
        <authorList>
            <person name="Burns J.A."/>
            <person name="Paasch A."/>
            <person name="Narechania A."/>
            <person name="Kim E."/>
        </authorList>
    </citation>
    <scope>NUCLEOTIDE SEQUENCE [LARGE SCALE GENOMIC DNA]</scope>
    <source>
        <strain evidence="5 6">PLY_AMNH</strain>
    </source>
</reference>
<keyword evidence="3" id="KW-0862">Zinc</keyword>
<feature type="domain" description="C2H2-type" evidence="4">
    <location>
        <begin position="2"/>
        <end position="31"/>
    </location>
</feature>
<keyword evidence="3" id="KW-0863">Zinc-finger</keyword>
<dbReference type="GO" id="GO:0008270">
    <property type="term" value="F:zinc ion binding"/>
    <property type="evidence" value="ECO:0007669"/>
    <property type="project" value="UniProtKB-KW"/>
</dbReference>
<name>A0AAE0FZD4_9CHLO</name>
<dbReference type="InterPro" id="IPR013087">
    <property type="entry name" value="Znf_C2H2_type"/>
</dbReference>
<evidence type="ECO:0000256" key="3">
    <source>
        <dbReference type="PROSITE-ProRule" id="PRU00042"/>
    </source>
</evidence>
<comment type="caution">
    <text evidence="5">The sequence shown here is derived from an EMBL/GenBank/DDBJ whole genome shotgun (WGS) entry which is preliminary data.</text>
</comment>
<evidence type="ECO:0000313" key="6">
    <source>
        <dbReference type="Proteomes" id="UP001190700"/>
    </source>
</evidence>
<protein>
    <recommendedName>
        <fullName evidence="4">C2H2-type domain-containing protein</fullName>
    </recommendedName>
</protein>
<proteinExistence type="predicted"/>
<dbReference type="Gene3D" id="2.120.10.80">
    <property type="entry name" value="Kelch-type beta propeller"/>
    <property type="match status" value="1"/>
</dbReference>
<sequence length="262" mass="28450">MYDCSVCGASLPSRNKLFAHLRNGACSASPPSTREEALAEDAGEERFIYVVGGRNRGRTLCEVERFHISRGQWEKCSSLKESRGSHGVAACGGVLYAIGGGGIDSNLASCEMLEPRGGEAWRALPPVSLARHALCAVTLGQVVYAIGGWVDGTYCSALMEELHVPSNSWSQRAAMLHPRRLHGACAWGERVYVFGGAGDHDKATMKWAECYDPKEDQWHAIKDLPVAGVPRLPCRFQRQIGAGCFDGHLSAALLPSHWPQRC</sequence>
<organism evidence="5 6">
    <name type="scientific">Cymbomonas tetramitiformis</name>
    <dbReference type="NCBI Taxonomy" id="36881"/>
    <lineage>
        <taxon>Eukaryota</taxon>
        <taxon>Viridiplantae</taxon>
        <taxon>Chlorophyta</taxon>
        <taxon>Pyramimonadophyceae</taxon>
        <taxon>Pyramimonadales</taxon>
        <taxon>Pyramimonadaceae</taxon>
        <taxon>Cymbomonas</taxon>
    </lineage>
</organism>
<dbReference type="AlphaFoldDB" id="A0AAE0FZD4"/>
<accession>A0AAE0FZD4</accession>
<keyword evidence="1" id="KW-0880">Kelch repeat</keyword>
<keyword evidence="3" id="KW-0479">Metal-binding</keyword>
<evidence type="ECO:0000313" key="5">
    <source>
        <dbReference type="EMBL" id="KAK3268618.1"/>
    </source>
</evidence>
<dbReference type="SUPFAM" id="SSF117281">
    <property type="entry name" value="Kelch motif"/>
    <property type="match status" value="1"/>
</dbReference>
<evidence type="ECO:0000256" key="2">
    <source>
        <dbReference type="ARBA" id="ARBA00022737"/>
    </source>
</evidence>
<evidence type="ECO:0000256" key="1">
    <source>
        <dbReference type="ARBA" id="ARBA00022441"/>
    </source>
</evidence>
<dbReference type="PROSITE" id="PS50157">
    <property type="entry name" value="ZINC_FINGER_C2H2_2"/>
    <property type="match status" value="1"/>
</dbReference>
<dbReference type="Pfam" id="PF01344">
    <property type="entry name" value="Kelch_1"/>
    <property type="match status" value="2"/>
</dbReference>